<reference evidence="2" key="1">
    <citation type="submission" date="2021-01" db="EMBL/GenBank/DDBJ databases">
        <authorList>
            <consortium name="Aspergillus chevalieri M1 genome sequencing consortium"/>
            <person name="Kazuki M."/>
            <person name="Futagami T."/>
        </authorList>
    </citation>
    <scope>NUCLEOTIDE SEQUENCE</scope>
    <source>
        <strain evidence="2">M1</strain>
    </source>
</reference>
<protein>
    <submittedName>
        <fullName evidence="2">Uncharacterized protein</fullName>
    </submittedName>
</protein>
<gene>
    <name evidence="2" type="ORF">ACHE_10955S</name>
</gene>
<feature type="region of interest" description="Disordered" evidence="1">
    <location>
        <begin position="1"/>
        <end position="25"/>
    </location>
</feature>
<sequence>MSISHHLPSHLSDSKSWTANPTRPHCPTGLKTELEHLNPDSSPATIAAILNQFPTNFNAPYVHHRLVTFPTDIDRANWSAALPPGDADLRDTFSSWWCSPKKNKSTWIGLFSTWTSSYVGDSNWDKRSWHVWGVAAIKSQEGRGKYLIIWDCDPRSPYNEEGEKHDIKRPQEFMLGTQVKLLEFLQQRKNGRKARAQINAVFYNIDTSLSGQDKCLEHTMRWVVEMTEFGDSPFKGFDHNSNSLDPRTDGCLRILRR</sequence>
<dbReference type="Proteomes" id="UP000637239">
    <property type="component" value="Chromosome 1"/>
</dbReference>
<name>A0A7R7ZIS1_ASPCH</name>
<dbReference type="AlphaFoldDB" id="A0A7R7ZIS1"/>
<evidence type="ECO:0000256" key="1">
    <source>
        <dbReference type="SAM" id="MobiDB-lite"/>
    </source>
</evidence>
<reference evidence="2" key="2">
    <citation type="submission" date="2021-02" db="EMBL/GenBank/DDBJ databases">
        <title>Aspergillus chevalieri M1 genome sequence.</title>
        <authorList>
            <person name="Kadooka C."/>
            <person name="Mori K."/>
            <person name="Futagami T."/>
        </authorList>
    </citation>
    <scope>NUCLEOTIDE SEQUENCE</scope>
    <source>
        <strain evidence="2">M1</strain>
    </source>
</reference>
<dbReference type="GeneID" id="66977912"/>
<dbReference type="EMBL" id="AP024416">
    <property type="protein sequence ID" value="BCR83553.1"/>
    <property type="molecule type" value="Genomic_DNA"/>
</dbReference>
<accession>A0A7R7ZIS1</accession>
<dbReference type="KEGG" id="ache:ACHE_10955S"/>
<evidence type="ECO:0000313" key="3">
    <source>
        <dbReference type="Proteomes" id="UP000637239"/>
    </source>
</evidence>
<evidence type="ECO:0000313" key="2">
    <source>
        <dbReference type="EMBL" id="BCR83553.1"/>
    </source>
</evidence>
<organism evidence="2 3">
    <name type="scientific">Aspergillus chevalieri</name>
    <name type="common">Eurotium chevalieri</name>
    <dbReference type="NCBI Taxonomy" id="182096"/>
    <lineage>
        <taxon>Eukaryota</taxon>
        <taxon>Fungi</taxon>
        <taxon>Dikarya</taxon>
        <taxon>Ascomycota</taxon>
        <taxon>Pezizomycotina</taxon>
        <taxon>Eurotiomycetes</taxon>
        <taxon>Eurotiomycetidae</taxon>
        <taxon>Eurotiales</taxon>
        <taxon>Aspergillaceae</taxon>
        <taxon>Aspergillus</taxon>
        <taxon>Aspergillus subgen. Aspergillus</taxon>
    </lineage>
</organism>
<dbReference type="RefSeq" id="XP_043132075.1">
    <property type="nucleotide sequence ID" value="XM_043285019.1"/>
</dbReference>
<proteinExistence type="predicted"/>
<keyword evidence="3" id="KW-1185">Reference proteome</keyword>